<name>B0DW69_LACBS</name>
<organism evidence="2">
    <name type="scientific">Laccaria bicolor (strain S238N-H82 / ATCC MYA-4686)</name>
    <name type="common">Bicoloured deceiver</name>
    <name type="synonym">Laccaria laccata var. bicolor</name>
    <dbReference type="NCBI Taxonomy" id="486041"/>
    <lineage>
        <taxon>Eukaryota</taxon>
        <taxon>Fungi</taxon>
        <taxon>Dikarya</taxon>
        <taxon>Basidiomycota</taxon>
        <taxon>Agaricomycotina</taxon>
        <taxon>Agaricomycetes</taxon>
        <taxon>Agaricomycetidae</taxon>
        <taxon>Agaricales</taxon>
        <taxon>Agaricineae</taxon>
        <taxon>Hydnangiaceae</taxon>
        <taxon>Laccaria</taxon>
    </lineage>
</organism>
<dbReference type="RefSeq" id="XP_001888174.1">
    <property type="nucleotide sequence ID" value="XM_001888139.1"/>
</dbReference>
<dbReference type="KEGG" id="lbc:LACBIDRAFT_333524"/>
<dbReference type="EMBL" id="DS547142">
    <property type="protein sequence ID" value="EDR01132.1"/>
    <property type="molecule type" value="Genomic_DNA"/>
</dbReference>
<dbReference type="InParanoid" id="B0DW69"/>
<dbReference type="GeneID" id="6083834"/>
<dbReference type="Proteomes" id="UP000001194">
    <property type="component" value="Unassembled WGS sequence"/>
</dbReference>
<proteinExistence type="predicted"/>
<evidence type="ECO:0000313" key="2">
    <source>
        <dbReference type="Proteomes" id="UP000001194"/>
    </source>
</evidence>
<sequence length="501" mass="57778">MDILRSPSSNSIWWTAYERENEIPRCPPRYFGASVGGFVVWEADLSSGLGEVRMKYATNLGPPKTLAQTLFDMMRALIEREVDKLSNPEVEGVKNTMRKLPRAVERWEREDEAVGLFCDDLTVLMRVLRACKNLAVLCPIYVMHFVGNLLAERETRPLPVTRTDIKPQWNHHWSKVLAQYGPNPLLNPSHTSIPIRLRLSDSSETHLKSEHFPIFPVQNILARYASYLLHPAEPNDLIRIPIHPWSLDPVYIPHMGVDRLCDSDDLRDGADTLRVRRMTLMSNFLWQLLLKMNIADEEATIARFGGVNIPAYADYKFPNSVRKLEHFLNLGSFCWTCSQRRRRGKKMSERIGCLDVGLSTVYCSKYDGLASPFSALDSQKEITDLLILKRECQENDWTSGDPIPHKIICGRPEEFFKKHDVNALLPPPVSGFTHTPGLEYVIGLMKEYPEWDYIFRSLNRNVTATWGGPERKPSLPLQKHRADFLVYRRRGWSYYHDISFY</sequence>
<accession>B0DW69</accession>
<gene>
    <name evidence="1" type="ORF">LACBIDRAFT_333524</name>
</gene>
<dbReference type="HOGENOM" id="CLU_544076_0_0_1"/>
<protein>
    <submittedName>
        <fullName evidence="1">Predicted protein</fullName>
    </submittedName>
</protein>
<evidence type="ECO:0000313" key="1">
    <source>
        <dbReference type="EMBL" id="EDR01132.1"/>
    </source>
</evidence>
<reference evidence="1 2" key="1">
    <citation type="journal article" date="2008" name="Nature">
        <title>The genome of Laccaria bicolor provides insights into mycorrhizal symbiosis.</title>
        <authorList>
            <person name="Martin F."/>
            <person name="Aerts A."/>
            <person name="Ahren D."/>
            <person name="Brun A."/>
            <person name="Danchin E.G.J."/>
            <person name="Duchaussoy F."/>
            <person name="Gibon J."/>
            <person name="Kohler A."/>
            <person name="Lindquist E."/>
            <person name="Pereda V."/>
            <person name="Salamov A."/>
            <person name="Shapiro H.J."/>
            <person name="Wuyts J."/>
            <person name="Blaudez D."/>
            <person name="Buee M."/>
            <person name="Brokstein P."/>
            <person name="Canbaeck B."/>
            <person name="Cohen D."/>
            <person name="Courty P.E."/>
            <person name="Coutinho P.M."/>
            <person name="Delaruelle C."/>
            <person name="Detter J.C."/>
            <person name="Deveau A."/>
            <person name="DiFazio S."/>
            <person name="Duplessis S."/>
            <person name="Fraissinet-Tachet L."/>
            <person name="Lucic E."/>
            <person name="Frey-Klett P."/>
            <person name="Fourrey C."/>
            <person name="Feussner I."/>
            <person name="Gay G."/>
            <person name="Grimwood J."/>
            <person name="Hoegger P.J."/>
            <person name="Jain P."/>
            <person name="Kilaru S."/>
            <person name="Labbe J."/>
            <person name="Lin Y.C."/>
            <person name="Legue V."/>
            <person name="Le Tacon F."/>
            <person name="Marmeisse R."/>
            <person name="Melayah D."/>
            <person name="Montanini B."/>
            <person name="Muratet M."/>
            <person name="Nehls U."/>
            <person name="Niculita-Hirzel H."/>
            <person name="Oudot-Le Secq M.P."/>
            <person name="Peter M."/>
            <person name="Quesneville H."/>
            <person name="Rajashekar B."/>
            <person name="Reich M."/>
            <person name="Rouhier N."/>
            <person name="Schmutz J."/>
            <person name="Yin T."/>
            <person name="Chalot M."/>
            <person name="Henrissat B."/>
            <person name="Kuees U."/>
            <person name="Lucas S."/>
            <person name="Van de Peer Y."/>
            <person name="Podila G.K."/>
            <person name="Polle A."/>
            <person name="Pukkila P.J."/>
            <person name="Richardson P.M."/>
            <person name="Rouze P."/>
            <person name="Sanders I.R."/>
            <person name="Stajich J.E."/>
            <person name="Tunlid A."/>
            <person name="Tuskan G."/>
            <person name="Grigoriev I.V."/>
        </authorList>
    </citation>
    <scope>NUCLEOTIDE SEQUENCE [LARGE SCALE GENOMIC DNA]</scope>
    <source>
        <strain evidence="2">S238N-H82 / ATCC MYA-4686</strain>
    </source>
</reference>
<keyword evidence="2" id="KW-1185">Reference proteome</keyword>
<dbReference type="AlphaFoldDB" id="B0DW69"/>